<dbReference type="KEGG" id="tpal:117645859"/>
<name>A0A6P8YYD1_THRPL</name>
<gene>
    <name evidence="2" type="primary">LOC117645859</name>
</gene>
<dbReference type="AlphaFoldDB" id="A0A6P8YYD1"/>
<dbReference type="RefSeq" id="XP_034242261.1">
    <property type="nucleotide sequence ID" value="XM_034386370.1"/>
</dbReference>
<evidence type="ECO:0000313" key="1">
    <source>
        <dbReference type="Proteomes" id="UP000515158"/>
    </source>
</evidence>
<dbReference type="InParanoid" id="A0A6P8YYD1"/>
<reference evidence="2" key="1">
    <citation type="submission" date="2025-08" db="UniProtKB">
        <authorList>
            <consortium name="RefSeq"/>
        </authorList>
    </citation>
    <scope>IDENTIFICATION</scope>
    <source>
        <tissue evidence="2">Total insect</tissue>
    </source>
</reference>
<dbReference type="GeneID" id="117645859"/>
<sequence>MRMPLPPKTKNAMYGMNGRGKGVYTRDTEQPNFAKQPKMSDWCMKCKAAAQEACRRRHQYRVLDMDAAERSAQAKLQDALRKAERQQAHLEALAKARVLTGPVLVAEVAGVDREHQGWEVSGGDIRIALAATKELTGEDKQLLCAALEGVEVDYEVDETESTVAFTSLGRVVSASLKDKLRDCVEGQAARQGDVLLSADGRLEVFFRDMPSRGGHGTKVLGRVEEEDEDGNGLCSLEGSGCDGRDDASVRSGWGDECWAQSWSCFCRGGGTASTTLSKVRFEA</sequence>
<protein>
    <submittedName>
        <fullName evidence="2">Uncharacterized protein LOC117645859 isoform X1</fullName>
    </submittedName>
</protein>
<proteinExistence type="predicted"/>
<accession>A0A6P8YYD1</accession>
<dbReference type="Proteomes" id="UP000515158">
    <property type="component" value="Unplaced"/>
</dbReference>
<evidence type="ECO:0000313" key="2">
    <source>
        <dbReference type="RefSeq" id="XP_034242261.1"/>
    </source>
</evidence>
<keyword evidence="1" id="KW-1185">Reference proteome</keyword>
<organism evidence="2">
    <name type="scientific">Thrips palmi</name>
    <name type="common">Melon thrips</name>
    <dbReference type="NCBI Taxonomy" id="161013"/>
    <lineage>
        <taxon>Eukaryota</taxon>
        <taxon>Metazoa</taxon>
        <taxon>Ecdysozoa</taxon>
        <taxon>Arthropoda</taxon>
        <taxon>Hexapoda</taxon>
        <taxon>Insecta</taxon>
        <taxon>Pterygota</taxon>
        <taxon>Neoptera</taxon>
        <taxon>Paraneoptera</taxon>
        <taxon>Thysanoptera</taxon>
        <taxon>Terebrantia</taxon>
        <taxon>Thripoidea</taxon>
        <taxon>Thripidae</taxon>
        <taxon>Thrips</taxon>
    </lineage>
</organism>